<organism evidence="1 3">
    <name type="scientific">Paraburkholderia acidisoli</name>
    <dbReference type="NCBI Taxonomy" id="2571748"/>
    <lineage>
        <taxon>Bacteria</taxon>
        <taxon>Pseudomonadati</taxon>
        <taxon>Pseudomonadota</taxon>
        <taxon>Betaproteobacteria</taxon>
        <taxon>Burkholderiales</taxon>
        <taxon>Burkholderiaceae</taxon>
        <taxon>Paraburkholderia</taxon>
    </lineage>
</organism>
<keyword evidence="3" id="KW-1185">Reference proteome</keyword>
<dbReference type="KEGG" id="pacs:FAZ98_31085"/>
<reference evidence="1 3" key="1">
    <citation type="submission" date="2019-12" db="EMBL/GenBank/DDBJ databases">
        <title>Paraburkholderia acidiphila 7Q-K02 sp. nov and Paraburkholderia acidisoli DHF22 sp. nov., two strains isolated from forest soil.</title>
        <authorList>
            <person name="Gao Z."/>
            <person name="Qiu L."/>
        </authorList>
    </citation>
    <scope>NUCLEOTIDE SEQUENCE [LARGE SCALE GENOMIC DNA]</scope>
    <source>
        <strain evidence="1 3">DHF22</strain>
    </source>
</reference>
<dbReference type="KEGG" id="pacs:FAZ98_31590"/>
<evidence type="ECO:0000313" key="3">
    <source>
        <dbReference type="Proteomes" id="UP000433577"/>
    </source>
</evidence>
<dbReference type="EMBL" id="CP046916">
    <property type="protein sequence ID" value="QGZ66248.1"/>
    <property type="molecule type" value="Genomic_DNA"/>
</dbReference>
<dbReference type="Proteomes" id="UP000433577">
    <property type="component" value="Chromosome 4"/>
</dbReference>
<proteinExistence type="predicted"/>
<dbReference type="OrthoDB" id="9967419at2"/>
<protein>
    <submittedName>
        <fullName evidence="1">Uncharacterized protein</fullName>
    </submittedName>
</protein>
<evidence type="ECO:0000313" key="1">
    <source>
        <dbReference type="EMBL" id="QGZ66248.1"/>
    </source>
</evidence>
<accession>A0A7Z2JJH5</accession>
<sequence>MNQTTSPAATGTTGAAIACLVAVISTANNHFGLNLSAQDQVSIAGGIVVAAHWVAEQYAAYVAAKKPKAS</sequence>
<gene>
    <name evidence="1" type="ORF">FAZ98_31085</name>
    <name evidence="2" type="ORF">FAZ98_31590</name>
</gene>
<dbReference type="AlphaFoldDB" id="A0A7Z2JJH5"/>
<evidence type="ECO:0000313" key="2">
    <source>
        <dbReference type="EMBL" id="QGZ66338.1"/>
    </source>
</evidence>
<name>A0A7Z2JJH5_9BURK</name>
<dbReference type="EMBL" id="CP046916">
    <property type="protein sequence ID" value="QGZ66338.1"/>
    <property type="molecule type" value="Genomic_DNA"/>
</dbReference>
<dbReference type="RefSeq" id="WP_158957489.1">
    <property type="nucleotide sequence ID" value="NZ_CP046916.1"/>
</dbReference>